<feature type="compositionally biased region" description="Basic and acidic residues" evidence="9">
    <location>
        <begin position="234"/>
        <end position="244"/>
    </location>
</feature>
<dbReference type="PANTHER" id="PTHR21669:SF38">
    <property type="entry name" value="WASH COMPLEX SUBUNIT 2A-RELATED"/>
    <property type="match status" value="1"/>
</dbReference>
<evidence type="ECO:0000313" key="11">
    <source>
        <dbReference type="EMBL" id="AFE78196.1"/>
    </source>
</evidence>
<gene>
    <name evidence="11" type="primary">FAM21A</name>
</gene>
<dbReference type="PANTHER" id="PTHR21669">
    <property type="entry name" value="CAPZ-INTERACTING PROTEIN AND RELATED PROTEINS"/>
    <property type="match status" value="1"/>
</dbReference>
<evidence type="ECO:0000256" key="7">
    <source>
        <dbReference type="ARBA" id="ARBA00023136"/>
    </source>
</evidence>
<sequence length="1335" mass="146419">MMNRTTPDQEQAPASGPVWERPWSVEEIRRSSQSWSLAADAGLLQFLQEFSQQTISRTHEIKKQVDGLIRETKATDCRLHNVFNDFLMLSNTQFIENRVYDEEVEEPVLKAEAEKTEQEKTREQKEVDLIPKVQEAVNYGLQVLDSAFEQLDIKAGNSDSEEDDANGRVELILEPKDLYIDRPLPYLIGSKPFMEQEDVGLGELSSEEGSVGSDRGSIVDTEEEKEEEESDEDFANHSDNDQNRHTTQMSDEEEDDDGCDLFVDSEKEEEDIEDIEENTRPKRSRPTSFADELAARIKGDAMGRVDEEPTTLSSGEAKPRKTLKEKKERRTPSDDEEDNLFAPPKLTDEDFSPFGSRGGLFSGGKGLFDDEDEESDLFMEAPQDRPAGGSVKEESSSSKPGKKIPAGAVSVFLGDTDVFGAASVPSLKEPEKPEQPTPRKGPYVPPPTGLFDDDDDDDDFFSAPRSKPSKTGKVQSTANIFGDEEGDLFKEKAQALPEATMSQTDENKARAGKKVTLPSSKNLKPSSETKTQKGLFSDEEDSEDLFSSQSASKLKGASQLPSKLPTSVSLFDDEDEEDNLFGGTAAKKQTLSLQAQRQEKAKPSELSKKKASALLFSSDEEDQWNIPASQTHSASDSRSKGEPRDSGTLQGQEAKAVKKTSLFEEDEEDDLFAIAKDSQKKTQRVSLLFEDDVDSGGSLFGSPPTSVPPATTKKETVSEAPPLLFSDEEEKEAPLGVKPVDKKVESAKESLEFGRTDVAESEKEGLLTRSAQEVVKHSDLFSSSSPLDKGTKARTKTVLSLFDEEEDKMEDQNTIQAPQKEVGKGRDPDTRPKSTGVFQDEELLFSHKLQKDNDPDVDLFAGTKKPKLLEPSVGSLFGDDEVDDLFSSAKSQPLVQEKKRVVKKDHSVDSFKNQKHPESIQGSKEKGLWKPETPQESSGLAPFKTKEPSTRIGKIQANLAINPAALLPTAAPQISEVKPVLPELAFPSSEHRRSHGLESVPVLPRSGEAGVSFDLPAQADTLHSANKSRVKMRGKRRPQTRAARRLAAQESSEAQDISVPRGPIAQWADGAISANGQRPQLRAASGEDSTEEALAAAAAPWEGVPVPGVDRSPFAKSRGEADLFDSGDIFSTGTGSQSTERTKPKAKIAENSANPPVGGKAKSPVFPALGEASSDDDLFQSAKPKPAKKANPFPLLEDEDDLFTDQKVKKNETKSSSQQDVISTTQDIFEDDIFATEAIKPSQKTREKEKTLESNLFDDNIDIFADLTVKPKEKSKKKVEAKSIFDDDMDDIFSSGIQAKTTKPKSRSAQAAPEPRSEHEVSNIFDDPLNAFGGQ</sequence>
<feature type="compositionally biased region" description="Basic and acidic residues" evidence="9">
    <location>
        <begin position="915"/>
        <end position="929"/>
    </location>
</feature>
<feature type="domain" description="FAM21/CAPZIP" evidence="10">
    <location>
        <begin position="941"/>
        <end position="1077"/>
    </location>
</feature>
<dbReference type="InterPro" id="IPR029341">
    <property type="entry name" value="FAM21/CAPZIP"/>
</dbReference>
<evidence type="ECO:0000256" key="3">
    <source>
        <dbReference type="ARBA" id="ARBA00022448"/>
    </source>
</evidence>
<feature type="compositionally biased region" description="Acidic residues" evidence="9">
    <location>
        <begin position="220"/>
        <end position="233"/>
    </location>
</feature>
<evidence type="ECO:0000256" key="4">
    <source>
        <dbReference type="ARBA" id="ARBA00022475"/>
    </source>
</evidence>
<feature type="compositionally biased region" description="Acidic residues" evidence="9">
    <location>
        <begin position="250"/>
        <end position="259"/>
    </location>
</feature>
<accession>H9FU87</accession>
<dbReference type="Pfam" id="PF15255">
    <property type="entry name" value="CAP-ZIP_m"/>
    <property type="match status" value="1"/>
</dbReference>
<evidence type="ECO:0000256" key="5">
    <source>
        <dbReference type="ARBA" id="ARBA00022553"/>
    </source>
</evidence>
<feature type="compositionally biased region" description="Basic and acidic residues" evidence="9">
    <location>
        <begin position="597"/>
        <end position="608"/>
    </location>
</feature>
<feature type="region of interest" description="Disordered" evidence="9">
    <location>
        <begin position="1295"/>
        <end position="1335"/>
    </location>
</feature>
<evidence type="ECO:0000256" key="9">
    <source>
        <dbReference type="SAM" id="MobiDB-lite"/>
    </source>
</evidence>
<feature type="region of interest" description="Disordered" evidence="9">
    <location>
        <begin position="985"/>
        <end position="1198"/>
    </location>
</feature>
<feature type="compositionally biased region" description="Polar residues" evidence="9">
    <location>
        <begin position="559"/>
        <end position="569"/>
    </location>
</feature>
<feature type="region of interest" description="Disordered" evidence="9">
    <location>
        <begin position="422"/>
        <end position="662"/>
    </location>
</feature>
<organism evidence="11">
    <name type="scientific">Macaca mulatta</name>
    <name type="common">Rhesus macaque</name>
    <dbReference type="NCBI Taxonomy" id="9544"/>
    <lineage>
        <taxon>Eukaryota</taxon>
        <taxon>Metazoa</taxon>
        <taxon>Chordata</taxon>
        <taxon>Craniata</taxon>
        <taxon>Vertebrata</taxon>
        <taxon>Euteleostomi</taxon>
        <taxon>Mammalia</taxon>
        <taxon>Eutheria</taxon>
        <taxon>Euarchontoglires</taxon>
        <taxon>Primates</taxon>
        <taxon>Haplorrhini</taxon>
        <taxon>Catarrhini</taxon>
        <taxon>Cercopithecidae</taxon>
        <taxon>Cercopithecinae</taxon>
        <taxon>Macaca</taxon>
    </lineage>
</organism>
<feature type="compositionally biased region" description="Basic and acidic residues" evidence="9">
    <location>
        <begin position="739"/>
        <end position="766"/>
    </location>
</feature>
<proteinExistence type="evidence at transcript level"/>
<feature type="compositionally biased region" description="Basic and acidic residues" evidence="9">
    <location>
        <begin position="635"/>
        <end position="645"/>
    </location>
</feature>
<dbReference type="GO" id="GO:0005886">
    <property type="term" value="C:plasma membrane"/>
    <property type="evidence" value="ECO:0007669"/>
    <property type="project" value="UniProtKB-SubCell"/>
</dbReference>
<keyword evidence="4" id="KW-1003">Cell membrane</keyword>
<comment type="subcellular location">
    <subcellularLocation>
        <location evidence="2">Cell membrane</location>
    </subcellularLocation>
    <subcellularLocation>
        <location evidence="1">Early endosome membrane</location>
    </subcellularLocation>
</comment>
<keyword evidence="5" id="KW-0597">Phosphoprotein</keyword>
<feature type="compositionally biased region" description="Polar residues" evidence="9">
    <location>
        <begin position="587"/>
        <end position="596"/>
    </location>
</feature>
<evidence type="ECO:0000259" key="10">
    <source>
        <dbReference type="Pfam" id="PF15255"/>
    </source>
</evidence>
<feature type="region of interest" description="Disordered" evidence="9">
    <location>
        <begin position="802"/>
        <end position="858"/>
    </location>
</feature>
<keyword evidence="6" id="KW-0967">Endosome</keyword>
<feature type="region of interest" description="Disordered" evidence="9">
    <location>
        <begin position="694"/>
        <end position="766"/>
    </location>
</feature>
<evidence type="ECO:0000256" key="2">
    <source>
        <dbReference type="ARBA" id="ARBA00004236"/>
    </source>
</evidence>
<reference evidence="11" key="1">
    <citation type="journal article" date="2014" name="Biol. Direct">
        <title>A new rhesus macaque assembly and annotation for next-generation sequencing analyses.</title>
        <authorList>
            <person name="Zimin A.V."/>
            <person name="Cornish A.S."/>
            <person name="Maudhoo M.D."/>
            <person name="Gibbs R.M."/>
            <person name="Zhang X."/>
            <person name="Pandey S."/>
            <person name="Meehan D.T."/>
            <person name="Wipfler K."/>
            <person name="Bosinger S.E."/>
            <person name="Johnson Z.P."/>
            <person name="Tharp G.K."/>
            <person name="Marcais G."/>
            <person name="Roberts M."/>
            <person name="Ferguson B."/>
            <person name="Fox H.S."/>
            <person name="Treangen T."/>
            <person name="Salzberg S.L."/>
            <person name="Yorke J.A."/>
            <person name="Norgren R.B.Jr."/>
        </authorList>
    </citation>
    <scope>NUCLEOTIDE SEQUENCE</scope>
    <source>
        <tissue evidence="11">Caudate</tissue>
    </source>
</reference>
<feature type="compositionally biased region" description="Acidic residues" evidence="9">
    <location>
        <begin position="451"/>
        <end position="460"/>
    </location>
</feature>
<protein>
    <submittedName>
        <fullName evidence="11">WASH complex subunit FAM21A</fullName>
    </submittedName>
</protein>
<keyword evidence="7" id="KW-0472">Membrane</keyword>
<evidence type="ECO:0000256" key="8">
    <source>
        <dbReference type="ARBA" id="ARBA00038327"/>
    </source>
</evidence>
<feature type="compositionally biased region" description="Polar residues" evidence="9">
    <location>
        <begin position="1129"/>
        <end position="1139"/>
    </location>
</feature>
<feature type="compositionally biased region" description="Low complexity" evidence="9">
    <location>
        <begin position="201"/>
        <end position="214"/>
    </location>
</feature>
<evidence type="ECO:0000256" key="6">
    <source>
        <dbReference type="ARBA" id="ARBA00022753"/>
    </source>
</evidence>
<dbReference type="EMBL" id="JU334443">
    <property type="protein sequence ID" value="AFE78196.1"/>
    <property type="molecule type" value="mRNA"/>
</dbReference>
<keyword evidence="3" id="KW-0813">Transport</keyword>
<comment type="similarity">
    <text evidence="8">Belongs to the FAM21 family.</text>
</comment>
<feature type="region of interest" description="Disordered" evidence="9">
    <location>
        <begin position="201"/>
        <end position="405"/>
    </location>
</feature>
<feature type="region of interest" description="Disordered" evidence="9">
    <location>
        <begin position="897"/>
        <end position="949"/>
    </location>
</feature>
<dbReference type="GO" id="GO:0031901">
    <property type="term" value="C:early endosome membrane"/>
    <property type="evidence" value="ECO:0007669"/>
    <property type="project" value="UniProtKB-SubCell"/>
</dbReference>
<feature type="compositionally biased region" description="Basic and acidic residues" evidence="9">
    <location>
        <begin position="293"/>
        <end position="307"/>
    </location>
</feature>
<feature type="compositionally biased region" description="Basic and acidic residues" evidence="9">
    <location>
        <begin position="821"/>
        <end position="832"/>
    </location>
</feature>
<feature type="compositionally biased region" description="Gly residues" evidence="9">
    <location>
        <begin position="356"/>
        <end position="366"/>
    </location>
</feature>
<name>H9FU87_MACMU</name>
<feature type="compositionally biased region" description="Acidic residues" evidence="9">
    <location>
        <begin position="266"/>
        <end position="276"/>
    </location>
</feature>
<feature type="compositionally biased region" description="Polar residues" evidence="9">
    <location>
        <begin position="517"/>
        <end position="534"/>
    </location>
</feature>
<feature type="compositionally biased region" description="Basic residues" evidence="9">
    <location>
        <begin position="1026"/>
        <end position="1044"/>
    </location>
</feature>
<feature type="compositionally biased region" description="Basic and acidic residues" evidence="9">
    <location>
        <begin position="897"/>
        <end position="909"/>
    </location>
</feature>
<evidence type="ECO:0000256" key="1">
    <source>
        <dbReference type="ARBA" id="ARBA00004146"/>
    </source>
</evidence>